<feature type="binding site" evidence="14">
    <location>
        <position position="40"/>
    </location>
    <ligand>
        <name>L-threonine</name>
        <dbReference type="ChEBI" id="CHEBI:57926"/>
    </ligand>
</feature>
<feature type="binding site" evidence="14">
    <location>
        <position position="206"/>
    </location>
    <ligand>
        <name>ATP</name>
        <dbReference type="ChEBI" id="CHEBI:30616"/>
    </ligand>
</feature>
<proteinExistence type="inferred from homology"/>
<dbReference type="GO" id="GO:0000049">
    <property type="term" value="F:tRNA binding"/>
    <property type="evidence" value="ECO:0007669"/>
    <property type="project" value="TreeGrafter"/>
</dbReference>
<feature type="domain" description="YrdC-like" evidence="15">
    <location>
        <begin position="18"/>
        <end position="210"/>
    </location>
</feature>
<dbReference type="GO" id="GO:0006450">
    <property type="term" value="P:regulation of translational fidelity"/>
    <property type="evidence" value="ECO:0007669"/>
    <property type="project" value="TreeGrafter"/>
</dbReference>
<evidence type="ECO:0000256" key="3">
    <source>
        <dbReference type="ARBA" id="ARBA00012584"/>
    </source>
</evidence>
<dbReference type="Proteomes" id="UP000442694">
    <property type="component" value="Unassembled WGS sequence"/>
</dbReference>
<dbReference type="PANTHER" id="PTHR17490">
    <property type="entry name" value="SUA5"/>
    <property type="match status" value="1"/>
</dbReference>
<feature type="binding site" evidence="14">
    <location>
        <position position="159"/>
    </location>
    <ligand>
        <name>ATP</name>
        <dbReference type="ChEBI" id="CHEBI:30616"/>
    </ligand>
</feature>
<keyword evidence="10 13" id="KW-0067">ATP-binding</keyword>
<feature type="binding site" evidence="14">
    <location>
        <position position="72"/>
    </location>
    <ligand>
        <name>L-threonine</name>
        <dbReference type="ChEBI" id="CHEBI:57926"/>
    </ligand>
</feature>
<keyword evidence="5 13" id="KW-0963">Cytoplasm</keyword>
<comment type="subcellular location">
    <subcellularLocation>
        <location evidence="1 13">Cytoplasm</location>
    </subcellularLocation>
</comment>
<dbReference type="Gene3D" id="3.40.50.11030">
    <property type="entry name" value="Threonylcarbamoyl-AMP synthase, C-terminal domain"/>
    <property type="match status" value="1"/>
</dbReference>
<dbReference type="EMBL" id="WFLN01000006">
    <property type="protein sequence ID" value="KAB8030929.1"/>
    <property type="molecule type" value="Genomic_DNA"/>
</dbReference>
<dbReference type="Pfam" id="PF01300">
    <property type="entry name" value="Sua5_yciO_yrdC"/>
    <property type="match status" value="1"/>
</dbReference>
<evidence type="ECO:0000256" key="14">
    <source>
        <dbReference type="PIRSR" id="PIRSR004930-1"/>
    </source>
</evidence>
<evidence type="ECO:0000256" key="2">
    <source>
        <dbReference type="ARBA" id="ARBA00007663"/>
    </source>
</evidence>
<evidence type="ECO:0000256" key="8">
    <source>
        <dbReference type="ARBA" id="ARBA00022695"/>
    </source>
</evidence>
<dbReference type="GO" id="GO:0061710">
    <property type="term" value="F:L-threonylcarbamoyladenylate synthase"/>
    <property type="evidence" value="ECO:0007669"/>
    <property type="project" value="UniProtKB-EC"/>
</dbReference>
<dbReference type="InterPro" id="IPR050156">
    <property type="entry name" value="TC-AMP_synthase_SUA5"/>
</dbReference>
<keyword evidence="9 13" id="KW-0547">Nucleotide-binding</keyword>
<evidence type="ECO:0000256" key="13">
    <source>
        <dbReference type="PIRNR" id="PIRNR004930"/>
    </source>
</evidence>
<dbReference type="PIRSF" id="PIRSF004930">
    <property type="entry name" value="Tln_factor_SUA5"/>
    <property type="match status" value="1"/>
</dbReference>
<evidence type="ECO:0000256" key="6">
    <source>
        <dbReference type="ARBA" id="ARBA00022679"/>
    </source>
</evidence>
<dbReference type="InterPro" id="IPR017945">
    <property type="entry name" value="DHBP_synth_RibB-like_a/b_dom"/>
</dbReference>
<reference evidence="16 17" key="1">
    <citation type="submission" date="2019-10" db="EMBL/GenBank/DDBJ databases">
        <title>New genus of Silvanigrellaceae.</title>
        <authorList>
            <person name="Pitt A."/>
            <person name="Hahn M.W."/>
        </authorList>
    </citation>
    <scope>NUCLEOTIDE SEQUENCE [LARGE SCALE GENOMIC DNA]</scope>
    <source>
        <strain evidence="16 17">33A1-SZDP</strain>
    </source>
</reference>
<evidence type="ECO:0000256" key="11">
    <source>
        <dbReference type="ARBA" id="ARBA00029774"/>
    </source>
</evidence>
<comment type="similarity">
    <text evidence="2 13">Belongs to the SUA5 family.</text>
</comment>
<dbReference type="GO" id="GO:0003725">
    <property type="term" value="F:double-stranded RNA binding"/>
    <property type="evidence" value="ECO:0007669"/>
    <property type="project" value="UniProtKB-UniRule"/>
</dbReference>
<evidence type="ECO:0000256" key="7">
    <source>
        <dbReference type="ARBA" id="ARBA00022694"/>
    </source>
</evidence>
<keyword evidence="17" id="KW-1185">Reference proteome</keyword>
<feature type="binding site" evidence="14">
    <location>
        <position position="129"/>
    </location>
    <ligand>
        <name>L-threonine</name>
        <dbReference type="ChEBI" id="CHEBI:57926"/>
    </ligand>
</feature>
<dbReference type="FunFam" id="3.90.870.10:FF:000009">
    <property type="entry name" value="Threonylcarbamoyl-AMP synthase, putative"/>
    <property type="match status" value="1"/>
</dbReference>
<evidence type="ECO:0000256" key="4">
    <source>
        <dbReference type="ARBA" id="ARBA00015492"/>
    </source>
</evidence>
<comment type="catalytic activity">
    <reaction evidence="12 13">
        <text>L-threonine + hydrogencarbonate + ATP = L-threonylcarbamoyladenylate + diphosphate + H2O</text>
        <dbReference type="Rhea" id="RHEA:36407"/>
        <dbReference type="ChEBI" id="CHEBI:15377"/>
        <dbReference type="ChEBI" id="CHEBI:17544"/>
        <dbReference type="ChEBI" id="CHEBI:30616"/>
        <dbReference type="ChEBI" id="CHEBI:33019"/>
        <dbReference type="ChEBI" id="CHEBI:57926"/>
        <dbReference type="ChEBI" id="CHEBI:73682"/>
        <dbReference type="EC" id="2.7.7.87"/>
    </reaction>
</comment>
<dbReference type="PANTHER" id="PTHR17490:SF16">
    <property type="entry name" value="THREONYLCARBAMOYL-AMP SYNTHASE"/>
    <property type="match status" value="1"/>
</dbReference>
<dbReference type="NCBIfam" id="TIGR00057">
    <property type="entry name" value="L-threonylcarbamoyladenylate synthase"/>
    <property type="match status" value="1"/>
</dbReference>
<dbReference type="InterPro" id="IPR006070">
    <property type="entry name" value="Sua5-like_dom"/>
</dbReference>
<evidence type="ECO:0000256" key="5">
    <source>
        <dbReference type="ARBA" id="ARBA00022490"/>
    </source>
</evidence>
<feature type="binding site" evidence="14">
    <location>
        <position position="63"/>
    </location>
    <ligand>
        <name>ATP</name>
        <dbReference type="ChEBI" id="CHEBI:30616"/>
    </ligand>
</feature>
<dbReference type="GO" id="GO:0005524">
    <property type="term" value="F:ATP binding"/>
    <property type="evidence" value="ECO:0007669"/>
    <property type="project" value="UniProtKB-UniRule"/>
</dbReference>
<evidence type="ECO:0000256" key="9">
    <source>
        <dbReference type="ARBA" id="ARBA00022741"/>
    </source>
</evidence>
<sequence length="374" mass="40981">MKQKSSEKLVAKILPLSEESLTSCANALISNSLVAFPTETVFGLGANALSESATEKIFAAKGRPKSDPLIVHISFMRQAESLTKMSGFQRQCFDILGSNFWPGPLTLIVKASDIVPKIITAGGDSIALRIPSHHVAQELLKRANIPVAAPSANRFGHVSPTTAQHVFDDLGNVEDLSILDHSEACTIGIESTVIKISEENNISLLRPGAISSLQIKNALNEAHINFTFHVIKREIKLTDLQKANKNEMSLDAPGQLLTHYAPSIEAFIMGQPKVNNETVQNFEKSLLKSAVIIDFSQKNKNLSSHCLKYLDLSSQGNCDEASHNLFSCLRMAENIEGAKYILLPDLNFENNEKILAVFDRIFRAASGKYIQIVN</sequence>
<evidence type="ECO:0000256" key="12">
    <source>
        <dbReference type="ARBA" id="ARBA00048366"/>
    </source>
</evidence>
<name>A0A833JFE6_9BACT</name>
<dbReference type="InterPro" id="IPR010923">
    <property type="entry name" value="T(6)A37_SUA5"/>
</dbReference>
<dbReference type="GO" id="GO:0005737">
    <property type="term" value="C:cytoplasm"/>
    <property type="evidence" value="ECO:0007669"/>
    <property type="project" value="UniProtKB-SubCell"/>
</dbReference>
<comment type="caution">
    <text evidence="16">The sequence shown here is derived from an EMBL/GenBank/DDBJ whole genome shotgun (WGS) entry which is preliminary data.</text>
</comment>
<accession>A0A833JFE6</accession>
<keyword evidence="7 13" id="KW-0819">tRNA processing</keyword>
<dbReference type="Gene3D" id="3.90.870.10">
    <property type="entry name" value="DHBP synthase"/>
    <property type="match status" value="1"/>
</dbReference>
<evidence type="ECO:0000256" key="1">
    <source>
        <dbReference type="ARBA" id="ARBA00004496"/>
    </source>
</evidence>
<dbReference type="Pfam" id="PF03481">
    <property type="entry name" value="Sua5_C"/>
    <property type="match status" value="1"/>
</dbReference>
<dbReference type="RefSeq" id="WP_152212856.1">
    <property type="nucleotide sequence ID" value="NZ_WFLN01000006.1"/>
</dbReference>
<evidence type="ECO:0000259" key="15">
    <source>
        <dbReference type="PROSITE" id="PS51163"/>
    </source>
</evidence>
<dbReference type="PROSITE" id="PS51163">
    <property type="entry name" value="YRDC"/>
    <property type="match status" value="1"/>
</dbReference>
<dbReference type="EC" id="2.7.7.87" evidence="3 13"/>
<organism evidence="16 17">
    <name type="scientific">Fluviispira multicolorata</name>
    <dbReference type="NCBI Taxonomy" id="2654512"/>
    <lineage>
        <taxon>Bacteria</taxon>
        <taxon>Pseudomonadati</taxon>
        <taxon>Bdellovibrionota</taxon>
        <taxon>Oligoflexia</taxon>
        <taxon>Silvanigrellales</taxon>
        <taxon>Silvanigrellaceae</taxon>
        <taxon>Fluviispira</taxon>
    </lineage>
</organism>
<dbReference type="InterPro" id="IPR005145">
    <property type="entry name" value="Sua5_C"/>
</dbReference>
<gene>
    <name evidence="16" type="ORF">GCL57_08125</name>
</gene>
<feature type="binding site" evidence="14">
    <location>
        <position position="191"/>
    </location>
    <ligand>
        <name>L-threonine</name>
        <dbReference type="ChEBI" id="CHEBI:57926"/>
    </ligand>
</feature>
<keyword evidence="6 13" id="KW-0808">Transferase</keyword>
<comment type="function">
    <text evidence="13">Required for the formation of a threonylcarbamoyl group on adenosine at position 37 (t(6)A37) in tRNAs that read codons beginning with adenine.</text>
</comment>
<evidence type="ECO:0000313" key="17">
    <source>
        <dbReference type="Proteomes" id="UP000442694"/>
    </source>
</evidence>
<protein>
    <recommendedName>
        <fullName evidence="4 13">Threonylcarbamoyl-AMP synthase</fullName>
        <shortName evidence="13">TC-AMP synthase</shortName>
        <ecNumber evidence="3 13">2.7.7.87</ecNumber>
    </recommendedName>
    <alternativeName>
        <fullName evidence="11 13">L-threonylcarbamoyladenylate synthase</fullName>
    </alternativeName>
</protein>
<evidence type="ECO:0000256" key="10">
    <source>
        <dbReference type="ARBA" id="ARBA00022840"/>
    </source>
</evidence>
<feature type="binding site" evidence="14">
    <location>
        <position position="149"/>
    </location>
    <ligand>
        <name>L-threonine</name>
        <dbReference type="ChEBI" id="CHEBI:57926"/>
    </ligand>
</feature>
<dbReference type="AlphaFoldDB" id="A0A833JFE6"/>
<keyword evidence="8 13" id="KW-0548">Nucleotidyltransferase</keyword>
<dbReference type="GO" id="GO:0008033">
    <property type="term" value="P:tRNA processing"/>
    <property type="evidence" value="ECO:0007669"/>
    <property type="project" value="UniProtKB-KW"/>
</dbReference>
<evidence type="ECO:0000313" key="16">
    <source>
        <dbReference type="EMBL" id="KAB8030929.1"/>
    </source>
</evidence>
<feature type="binding site" evidence="14">
    <location>
        <position position="151"/>
    </location>
    <ligand>
        <name>ATP</name>
        <dbReference type="ChEBI" id="CHEBI:30616"/>
    </ligand>
</feature>
<feature type="binding site" evidence="14">
    <location>
        <position position="260"/>
    </location>
    <ligand>
        <name>ATP</name>
        <dbReference type="ChEBI" id="CHEBI:30616"/>
    </ligand>
</feature>
<dbReference type="SUPFAM" id="SSF55821">
    <property type="entry name" value="YrdC/RibB"/>
    <property type="match status" value="1"/>
</dbReference>
<dbReference type="InterPro" id="IPR038385">
    <property type="entry name" value="Sua5/YwlC_C"/>
</dbReference>